<dbReference type="Gramene" id="fgenesh1_pg.C_scaffold_8002014">
    <property type="protein sequence ID" value="fgenesh1_pg.C_scaffold_8002014"/>
    <property type="gene ID" value="fgenesh1_pg.C_scaffold_8002014"/>
</dbReference>
<dbReference type="Gene3D" id="1.20.120.1750">
    <property type="match status" value="1"/>
</dbReference>
<evidence type="ECO:0000313" key="14">
    <source>
        <dbReference type="Proteomes" id="UP000008694"/>
    </source>
</evidence>
<dbReference type="EMBL" id="GL348720">
    <property type="protein sequence ID" value="EFH40925.1"/>
    <property type="molecule type" value="Genomic_DNA"/>
</dbReference>
<dbReference type="InterPro" id="IPR034751">
    <property type="entry name" value="Yippee"/>
</dbReference>
<evidence type="ECO:0000256" key="2">
    <source>
        <dbReference type="ARBA" id="ARBA00001947"/>
    </source>
</evidence>
<comment type="catalytic activity">
    <reaction evidence="1">
        <text>[E2 ubiquitin-conjugating enzyme]-S-ubiquitinyl-L-cysteine + [acceptor protein]-L-lysine = [E2 ubiquitin-conjugating enzyme]-L-cysteine + [acceptor protein]-N(6)-ubiquitinyl-L-lysine.</text>
        <dbReference type="EC" id="2.3.2.31"/>
    </reaction>
</comment>
<dbReference type="Proteomes" id="UP000008694">
    <property type="component" value="Unassembled WGS sequence"/>
</dbReference>
<keyword evidence="10" id="KW-0862">Zinc</keyword>
<sequence length="530" mass="61351">MATCEMDLDGVSLIDSAERKVKEKPQFHKLYFNSLVSVEIVSKSETPVTTTRFDVVIRDHKDNLVFKSNGLLHDHYMTSTEAELSEISDYKEKKIALLMDDVKVMRKRFISSNPVKMFNEDVKFFYRPSMMKRCTKKKNRLTMSMLYQAKEAKKENQGKEPKKETCGICMEDIDPSLMFSACVYGHRYCLTCVKSHIEVKLLDGMKPNCPQPLCKCQLSMARCGEILNEKLSLMWKQRIREDSIAYSQRVYCPYQRCSYLMSKTELSSSSAKYGRRRCFKCGGDFCIHCKVPWHSKLTCTKYKRLHTQNDVLKSLANLREWRQCSNCQHMIERSSGCDHMTCRCGNSFNYTRGANGISLAGHRAFITRYNNQFGYSLTGHREFSSRYENRFQSEKHDERFGEMGRLFKIDLEGSVYKCKHCEVEFVVYGDPPITRNLLLQYPPSLGKLYCITKCYNVVIDADIMEFTVNGRVDKSMRPVFCIGCGSHVGMYYEGADDTVMYNEGNFFINRFKLHGPPEGSDDENPSNQEE</sequence>
<gene>
    <name evidence="13" type="ORF">ARALYDRAFT_358227</name>
</gene>
<evidence type="ECO:0000259" key="11">
    <source>
        <dbReference type="PROSITE" id="PS51792"/>
    </source>
</evidence>
<protein>
    <recommendedName>
        <fullName evidence="4">RBR-type E3 ubiquitin transferase</fullName>
        <ecNumber evidence="4">2.3.2.31</ecNumber>
    </recommendedName>
</protein>
<keyword evidence="9" id="KW-0833">Ubl conjugation pathway</keyword>
<dbReference type="PROSITE" id="PS51873">
    <property type="entry name" value="TRIAD"/>
    <property type="match status" value="1"/>
</dbReference>
<dbReference type="InterPro" id="IPR031127">
    <property type="entry name" value="E3_UB_ligase_RBR"/>
</dbReference>
<evidence type="ECO:0000313" key="13">
    <source>
        <dbReference type="EMBL" id="EFH40925.1"/>
    </source>
</evidence>
<dbReference type="CDD" id="cd22582">
    <property type="entry name" value="BRcat_RBR_unk"/>
    <property type="match status" value="1"/>
</dbReference>
<keyword evidence="8" id="KW-0863">Zinc-finger</keyword>
<evidence type="ECO:0000256" key="8">
    <source>
        <dbReference type="ARBA" id="ARBA00022771"/>
    </source>
</evidence>
<dbReference type="InterPro" id="IPR002867">
    <property type="entry name" value="IBR_dom"/>
</dbReference>
<dbReference type="GO" id="GO:0016567">
    <property type="term" value="P:protein ubiquitination"/>
    <property type="evidence" value="ECO:0007669"/>
    <property type="project" value="UniProtKB-UniPathway"/>
</dbReference>
<dbReference type="HOGENOM" id="CLU_514235_0_0_1"/>
<dbReference type="PANTHER" id="PTHR11685">
    <property type="entry name" value="RBR FAMILY RING FINGER AND IBR DOMAIN-CONTAINING"/>
    <property type="match status" value="1"/>
</dbReference>
<dbReference type="CDD" id="cd22584">
    <property type="entry name" value="Rcat_RBR_unk"/>
    <property type="match status" value="1"/>
</dbReference>
<comment type="pathway">
    <text evidence="3">Protein modification; protein ubiquitination.</text>
</comment>
<dbReference type="GO" id="GO:0061630">
    <property type="term" value="F:ubiquitin protein ligase activity"/>
    <property type="evidence" value="ECO:0007669"/>
    <property type="project" value="UniProtKB-EC"/>
</dbReference>
<comment type="cofactor">
    <cofactor evidence="2">
        <name>Zn(2+)</name>
        <dbReference type="ChEBI" id="CHEBI:29105"/>
    </cofactor>
</comment>
<dbReference type="eggNOG" id="KOG3399">
    <property type="taxonomic scope" value="Eukaryota"/>
</dbReference>
<dbReference type="SMART" id="SM00647">
    <property type="entry name" value="IBR"/>
    <property type="match status" value="1"/>
</dbReference>
<dbReference type="SUPFAM" id="SSF57850">
    <property type="entry name" value="RING/U-box"/>
    <property type="match status" value="3"/>
</dbReference>
<keyword evidence="6" id="KW-0479">Metal-binding</keyword>
<dbReference type="eggNOG" id="KOG1812">
    <property type="taxonomic scope" value="Eukaryota"/>
</dbReference>
<organism evidence="14">
    <name type="scientific">Arabidopsis lyrata subsp. lyrata</name>
    <name type="common">Lyre-leaved rock-cress</name>
    <dbReference type="NCBI Taxonomy" id="81972"/>
    <lineage>
        <taxon>Eukaryota</taxon>
        <taxon>Viridiplantae</taxon>
        <taxon>Streptophyta</taxon>
        <taxon>Embryophyta</taxon>
        <taxon>Tracheophyta</taxon>
        <taxon>Spermatophyta</taxon>
        <taxon>Magnoliopsida</taxon>
        <taxon>eudicotyledons</taxon>
        <taxon>Gunneridae</taxon>
        <taxon>Pentapetalae</taxon>
        <taxon>rosids</taxon>
        <taxon>malvids</taxon>
        <taxon>Brassicales</taxon>
        <taxon>Brassicaceae</taxon>
        <taxon>Camelineae</taxon>
        <taxon>Arabidopsis</taxon>
    </lineage>
</organism>
<evidence type="ECO:0000256" key="3">
    <source>
        <dbReference type="ARBA" id="ARBA00004906"/>
    </source>
</evidence>
<evidence type="ECO:0000256" key="4">
    <source>
        <dbReference type="ARBA" id="ARBA00012251"/>
    </source>
</evidence>
<accession>D7MT62</accession>
<dbReference type="InterPro" id="IPR044066">
    <property type="entry name" value="TRIAD_supradom"/>
</dbReference>
<feature type="domain" description="RING-type" evidence="12">
    <location>
        <begin position="162"/>
        <end position="370"/>
    </location>
</feature>
<evidence type="ECO:0000256" key="6">
    <source>
        <dbReference type="ARBA" id="ARBA00022723"/>
    </source>
</evidence>
<evidence type="ECO:0000256" key="7">
    <source>
        <dbReference type="ARBA" id="ARBA00022737"/>
    </source>
</evidence>
<dbReference type="Pfam" id="PF01485">
    <property type="entry name" value="IBR"/>
    <property type="match status" value="1"/>
</dbReference>
<reference evidence="14" key="1">
    <citation type="journal article" date="2011" name="Nat. Genet.">
        <title>The Arabidopsis lyrata genome sequence and the basis of rapid genome size change.</title>
        <authorList>
            <person name="Hu T.T."/>
            <person name="Pattyn P."/>
            <person name="Bakker E.G."/>
            <person name="Cao J."/>
            <person name="Cheng J.-F."/>
            <person name="Clark R.M."/>
            <person name="Fahlgren N."/>
            <person name="Fawcett J.A."/>
            <person name="Grimwood J."/>
            <person name="Gundlach H."/>
            <person name="Haberer G."/>
            <person name="Hollister J.D."/>
            <person name="Ossowski S."/>
            <person name="Ottilar R.P."/>
            <person name="Salamov A.A."/>
            <person name="Schneeberger K."/>
            <person name="Spannagl M."/>
            <person name="Wang X."/>
            <person name="Yang L."/>
            <person name="Nasrallah M.E."/>
            <person name="Bergelson J."/>
            <person name="Carrington J.C."/>
            <person name="Gaut B.S."/>
            <person name="Schmutz J."/>
            <person name="Mayer K.F.X."/>
            <person name="Van de Peer Y."/>
            <person name="Grigoriev I.V."/>
            <person name="Nordborg M."/>
            <person name="Weigel D."/>
            <person name="Guo Y.-L."/>
        </authorList>
    </citation>
    <scope>NUCLEOTIDE SEQUENCE [LARGE SCALE GENOMIC DNA]</scope>
    <source>
        <strain evidence="14">cv. MN47</strain>
    </source>
</reference>
<evidence type="ECO:0000256" key="9">
    <source>
        <dbReference type="ARBA" id="ARBA00022786"/>
    </source>
</evidence>
<evidence type="ECO:0000259" key="12">
    <source>
        <dbReference type="PROSITE" id="PS51873"/>
    </source>
</evidence>
<dbReference type="PROSITE" id="PS51792">
    <property type="entry name" value="YIPPEE"/>
    <property type="match status" value="1"/>
</dbReference>
<dbReference type="AlphaFoldDB" id="D7MT62"/>
<name>D7MT62_ARALL</name>
<keyword evidence="7" id="KW-0677">Repeat</keyword>
<dbReference type="UniPathway" id="UPA00143"/>
<dbReference type="EC" id="2.3.2.31" evidence="4"/>
<dbReference type="GO" id="GO:0008270">
    <property type="term" value="F:zinc ion binding"/>
    <property type="evidence" value="ECO:0007669"/>
    <property type="project" value="UniProtKB-KW"/>
</dbReference>
<evidence type="ECO:0000256" key="10">
    <source>
        <dbReference type="ARBA" id="ARBA00022833"/>
    </source>
</evidence>
<proteinExistence type="predicted"/>
<dbReference type="InterPro" id="IPR013083">
    <property type="entry name" value="Znf_RING/FYVE/PHD"/>
</dbReference>
<dbReference type="Gene3D" id="3.30.40.10">
    <property type="entry name" value="Zinc/RING finger domain, C3HC4 (zinc finger)"/>
    <property type="match status" value="1"/>
</dbReference>
<evidence type="ECO:0000256" key="1">
    <source>
        <dbReference type="ARBA" id="ARBA00001798"/>
    </source>
</evidence>
<evidence type="ECO:0000256" key="5">
    <source>
        <dbReference type="ARBA" id="ARBA00022679"/>
    </source>
</evidence>
<keyword evidence="14" id="KW-1185">Reference proteome</keyword>
<keyword evidence="5" id="KW-0808">Transferase</keyword>
<feature type="domain" description="Yippee" evidence="11">
    <location>
        <begin position="414"/>
        <end position="517"/>
    </location>
</feature>